<accession>A0ABX8BDA0</accession>
<dbReference type="CDD" id="cd00090">
    <property type="entry name" value="HTH_ARSR"/>
    <property type="match status" value="1"/>
</dbReference>
<dbReference type="InterPro" id="IPR027395">
    <property type="entry name" value="WH_DNA-bd_dom"/>
</dbReference>
<name>A0ABX8BDA0_9BACT</name>
<dbReference type="InterPro" id="IPR036390">
    <property type="entry name" value="WH_DNA-bd_sf"/>
</dbReference>
<dbReference type="InterPro" id="IPR011991">
    <property type="entry name" value="ArsR-like_HTH"/>
</dbReference>
<dbReference type="InterPro" id="IPR036388">
    <property type="entry name" value="WH-like_DNA-bd_sf"/>
</dbReference>
<feature type="domain" description="Winged helix DNA-binding" evidence="1">
    <location>
        <begin position="39"/>
        <end position="118"/>
    </location>
</feature>
<dbReference type="PANTHER" id="PTHR37318">
    <property type="entry name" value="BSL7504 PROTEIN"/>
    <property type="match status" value="1"/>
</dbReference>
<evidence type="ECO:0000259" key="1">
    <source>
        <dbReference type="Pfam" id="PF13601"/>
    </source>
</evidence>
<gene>
    <name evidence="2" type="ORF">J8C06_12925</name>
</gene>
<dbReference type="PANTHER" id="PTHR37318:SF1">
    <property type="entry name" value="BSL7504 PROTEIN"/>
    <property type="match status" value="1"/>
</dbReference>
<evidence type="ECO:0000313" key="2">
    <source>
        <dbReference type="EMBL" id="QUW04669.1"/>
    </source>
</evidence>
<dbReference type="Gene3D" id="1.10.10.10">
    <property type="entry name" value="Winged helix-like DNA-binding domain superfamily/Winged helix DNA-binding domain"/>
    <property type="match status" value="1"/>
</dbReference>
<dbReference type="RefSeq" id="WP_211430558.1">
    <property type="nucleotide sequence ID" value="NZ_CP072649.1"/>
</dbReference>
<organism evidence="2 3">
    <name type="scientific">Chloracidobacterium validum</name>
    <dbReference type="NCBI Taxonomy" id="2821543"/>
    <lineage>
        <taxon>Bacteria</taxon>
        <taxon>Pseudomonadati</taxon>
        <taxon>Acidobacteriota</taxon>
        <taxon>Terriglobia</taxon>
        <taxon>Terriglobales</taxon>
        <taxon>Acidobacteriaceae</taxon>
        <taxon>Chloracidobacterium</taxon>
    </lineage>
</organism>
<sequence>MAAKHKANKSEASPATPKAVVSATKVASESVDKLIHEPVRLGLLCALAGVERLSFVELKRLLSTTDGNLSVHLRRLEEAAYIDCEKGFRGRIPHTTYRLTDAGRAALMTYVNHMEALVRHANRVVRAR</sequence>
<dbReference type="SUPFAM" id="SSF46785">
    <property type="entry name" value="Winged helix' DNA-binding domain"/>
    <property type="match status" value="1"/>
</dbReference>
<evidence type="ECO:0000313" key="3">
    <source>
        <dbReference type="Proteomes" id="UP000676506"/>
    </source>
</evidence>
<protein>
    <submittedName>
        <fullName evidence="2">Transcriptional regulator</fullName>
    </submittedName>
</protein>
<dbReference type="Pfam" id="PF13601">
    <property type="entry name" value="HTH_34"/>
    <property type="match status" value="1"/>
</dbReference>
<dbReference type="Proteomes" id="UP000676506">
    <property type="component" value="Chromosome 2"/>
</dbReference>
<dbReference type="EMBL" id="CP072649">
    <property type="protein sequence ID" value="QUW04669.1"/>
    <property type="molecule type" value="Genomic_DNA"/>
</dbReference>
<reference evidence="2 3" key="1">
    <citation type="submission" date="2021-03" db="EMBL/GenBank/DDBJ databases">
        <title>Genomic and phenotypic characterization of Chloracidobacterium isolates provides evidence for multiple species.</title>
        <authorList>
            <person name="Saini M.K."/>
            <person name="Costas A.M.G."/>
            <person name="Tank M."/>
            <person name="Bryant D.A."/>
        </authorList>
    </citation>
    <scope>NUCLEOTIDE SEQUENCE [LARGE SCALE GENOMIC DNA]</scope>
    <source>
        <strain evidence="2 3">BV2-C</strain>
    </source>
</reference>
<proteinExistence type="predicted"/>
<keyword evidence="3" id="KW-1185">Reference proteome</keyword>